<evidence type="ECO:0000313" key="5">
    <source>
        <dbReference type="Proteomes" id="UP001172083"/>
    </source>
</evidence>
<reference evidence="4" key="1">
    <citation type="submission" date="2023-06" db="EMBL/GenBank/DDBJ databases">
        <title>Genomic of Agaribacillus aureum.</title>
        <authorList>
            <person name="Wang G."/>
        </authorList>
    </citation>
    <scope>NUCLEOTIDE SEQUENCE</scope>
    <source>
        <strain evidence="4">BMA12</strain>
    </source>
</reference>
<keyword evidence="1 4" id="KW-0808">Transferase</keyword>
<evidence type="ECO:0000259" key="2">
    <source>
        <dbReference type="Pfam" id="PF00535"/>
    </source>
</evidence>
<dbReference type="Pfam" id="PF00535">
    <property type="entry name" value="Glycos_transf_2"/>
    <property type="match status" value="1"/>
</dbReference>
<dbReference type="Gene3D" id="3.90.550.10">
    <property type="entry name" value="Spore Coat Polysaccharide Biosynthesis Protein SpsA, Chain A"/>
    <property type="match status" value="1"/>
</dbReference>
<evidence type="ECO:0000259" key="3">
    <source>
        <dbReference type="Pfam" id="PF02709"/>
    </source>
</evidence>
<organism evidence="4 5">
    <name type="scientific">Agaribacillus aureus</name>
    <dbReference type="NCBI Taxonomy" id="3051825"/>
    <lineage>
        <taxon>Bacteria</taxon>
        <taxon>Pseudomonadati</taxon>
        <taxon>Bacteroidota</taxon>
        <taxon>Cytophagia</taxon>
        <taxon>Cytophagales</taxon>
        <taxon>Splendidivirgaceae</taxon>
        <taxon>Agaribacillus</taxon>
    </lineage>
</organism>
<proteinExistence type="predicted"/>
<comment type="caution">
    <text evidence="4">The sequence shown here is derived from an EMBL/GenBank/DDBJ whole genome shotgun (WGS) entry which is preliminary data.</text>
</comment>
<dbReference type="InterPro" id="IPR027791">
    <property type="entry name" value="Galactosyl_T_C"/>
</dbReference>
<dbReference type="RefSeq" id="WP_346755908.1">
    <property type="nucleotide sequence ID" value="NZ_JAUJEB010000001.1"/>
</dbReference>
<dbReference type="InterPro" id="IPR029044">
    <property type="entry name" value="Nucleotide-diphossugar_trans"/>
</dbReference>
<dbReference type="PANTHER" id="PTHR22916">
    <property type="entry name" value="GLYCOSYLTRANSFERASE"/>
    <property type="match status" value="1"/>
</dbReference>
<dbReference type="EC" id="2.4.-.-" evidence="4"/>
<dbReference type="Proteomes" id="UP001172083">
    <property type="component" value="Unassembled WGS sequence"/>
</dbReference>
<name>A0ABT8KYJ9_9BACT</name>
<dbReference type="InterPro" id="IPR001173">
    <property type="entry name" value="Glyco_trans_2-like"/>
</dbReference>
<evidence type="ECO:0000256" key="1">
    <source>
        <dbReference type="ARBA" id="ARBA00022679"/>
    </source>
</evidence>
<feature type="domain" description="Glycosyltransferase 2-like" evidence="2">
    <location>
        <begin position="5"/>
        <end position="124"/>
    </location>
</feature>
<accession>A0ABT8KYJ9</accession>
<keyword evidence="5" id="KW-1185">Reference proteome</keyword>
<dbReference type="PANTHER" id="PTHR22916:SF3">
    <property type="entry name" value="UDP-GLCNAC:BETAGAL BETA-1,3-N-ACETYLGLUCOSAMINYLTRANSFERASE-LIKE PROTEIN 1"/>
    <property type="match status" value="1"/>
</dbReference>
<dbReference type="EMBL" id="JAUJEB010000001">
    <property type="protein sequence ID" value="MDN5210565.1"/>
    <property type="molecule type" value="Genomic_DNA"/>
</dbReference>
<dbReference type="SUPFAM" id="SSF53448">
    <property type="entry name" value="Nucleotide-diphospho-sugar transferases"/>
    <property type="match status" value="1"/>
</dbReference>
<keyword evidence="4" id="KW-0328">Glycosyltransferase</keyword>
<sequence>MFKISFCTVSMNRLQHIRETLPANLADNRDYANLEFVLYDYNSKDGLARWVEKNCKEALASGKLIFKRTDQPRYFDWSRSKNQAFHLASGDIVCGIDADNFTGPGFAKFINRHFQENPDSFLSMNYKDQFNNISDTFGRVACYKKDFLAIGGYDESMKGYSYEDIDFCNRLTLLGRKQHFITDKRFHKVIKHTDLDRIGSTAHFSSIHTVYISYLSPFESKVFFLFKDGGCSFGTLQDSNEGFGNPTIKEKRWITGEYHFDETGSLEIDLQGSHIKLLPKDEHLINERGEIFYEIKDGCFLEALQRHYSVIGNHQVLVNNMKEKKIKVNQ</sequence>
<dbReference type="GO" id="GO:0016757">
    <property type="term" value="F:glycosyltransferase activity"/>
    <property type="evidence" value="ECO:0007669"/>
    <property type="project" value="UniProtKB-KW"/>
</dbReference>
<dbReference type="Pfam" id="PF02709">
    <property type="entry name" value="Glyco_transf_7C"/>
    <property type="match status" value="1"/>
</dbReference>
<gene>
    <name evidence="4" type="ORF">QQ020_00860</name>
</gene>
<protein>
    <submittedName>
        <fullName evidence="4">Glycosyltransferase</fullName>
        <ecNumber evidence="4">2.4.-.-</ecNumber>
    </submittedName>
</protein>
<evidence type="ECO:0000313" key="4">
    <source>
        <dbReference type="EMBL" id="MDN5210565.1"/>
    </source>
</evidence>
<feature type="domain" description="Galactosyltransferase C-terminal" evidence="3">
    <location>
        <begin position="136"/>
        <end position="178"/>
    </location>
</feature>